<keyword evidence="3 6" id="KW-0028">Amino-acid biosynthesis</keyword>
<evidence type="ECO:0000256" key="2">
    <source>
        <dbReference type="ARBA" id="ARBA00016664"/>
    </source>
</evidence>
<comment type="similarity">
    <text evidence="6 7">Belongs to the imidazoleglycerol-phosphate dehydratase family.</text>
</comment>
<dbReference type="Proteomes" id="UP000286100">
    <property type="component" value="Unassembled WGS sequence"/>
</dbReference>
<reference evidence="8 9" key="1">
    <citation type="submission" date="2018-09" db="EMBL/GenBank/DDBJ databases">
        <authorList>
            <person name="Zhu H."/>
        </authorList>
    </citation>
    <scope>NUCLEOTIDE SEQUENCE [LARGE SCALE GENOMIC DNA]</scope>
    <source>
        <strain evidence="8 9">K2R01-6</strain>
    </source>
</reference>
<dbReference type="Pfam" id="PF00475">
    <property type="entry name" value="IGPD"/>
    <property type="match status" value="1"/>
</dbReference>
<dbReference type="NCBIfam" id="NF002111">
    <property type="entry name" value="PRK00951.2-1"/>
    <property type="match status" value="1"/>
</dbReference>
<dbReference type="EMBL" id="QYUM01000002">
    <property type="protein sequence ID" value="RJF93519.1"/>
    <property type="molecule type" value="Genomic_DNA"/>
</dbReference>
<evidence type="ECO:0000256" key="1">
    <source>
        <dbReference type="ARBA" id="ARBA00005047"/>
    </source>
</evidence>
<keyword evidence="6" id="KW-0963">Cytoplasm</keyword>
<sequence>MRTATIRRETKETSIEVALNLDGTGFYEISTGIGFLDHMLEQLSRHSLIDLRVKAVGDLHIDQHHTTEDAGIAIGEAVSQALGDRRGITRYGTAYAPMDETLTRCAIDISGRPFLVWKAEFSQTRLGEMDTELFEHWFHSFAGSAGITLHLECLYGRNNHHIVESSFKALARALRQAVEIDPRKADSVPSTKGTLGGG</sequence>
<dbReference type="InterPro" id="IPR000807">
    <property type="entry name" value="ImidazoleglycerolP_deHydtase"/>
</dbReference>
<accession>A0A418WQT4</accession>
<evidence type="ECO:0000256" key="4">
    <source>
        <dbReference type="ARBA" id="ARBA00023102"/>
    </source>
</evidence>
<dbReference type="OrthoDB" id="9813612at2"/>
<dbReference type="PANTHER" id="PTHR23133:SF2">
    <property type="entry name" value="IMIDAZOLEGLYCEROL-PHOSPHATE DEHYDRATASE"/>
    <property type="match status" value="1"/>
</dbReference>
<evidence type="ECO:0000256" key="7">
    <source>
        <dbReference type="RuleBase" id="RU000599"/>
    </source>
</evidence>
<dbReference type="InterPro" id="IPR038494">
    <property type="entry name" value="IGPD_sf"/>
</dbReference>
<dbReference type="PROSITE" id="PS00955">
    <property type="entry name" value="IGP_DEHYDRATASE_2"/>
    <property type="match status" value="1"/>
</dbReference>
<dbReference type="GO" id="GO:0000105">
    <property type="term" value="P:L-histidine biosynthetic process"/>
    <property type="evidence" value="ECO:0007669"/>
    <property type="project" value="UniProtKB-UniRule"/>
</dbReference>
<dbReference type="Gene3D" id="3.30.230.40">
    <property type="entry name" value="Imidazole glycerol phosphate dehydratase, domain 1"/>
    <property type="match status" value="2"/>
</dbReference>
<dbReference type="AlphaFoldDB" id="A0A418WQT4"/>
<dbReference type="FunFam" id="3.30.230.40:FF:000003">
    <property type="entry name" value="Imidazoleglycerol-phosphate dehydratase HisB"/>
    <property type="match status" value="1"/>
</dbReference>
<dbReference type="NCBIfam" id="NF002109">
    <property type="entry name" value="PRK00951.1-5"/>
    <property type="match status" value="1"/>
</dbReference>
<dbReference type="FunFam" id="3.30.230.40:FF:000001">
    <property type="entry name" value="Imidazoleglycerol-phosphate dehydratase HisB"/>
    <property type="match status" value="1"/>
</dbReference>
<comment type="catalytic activity">
    <reaction evidence="6 7">
        <text>D-erythro-1-(imidazol-4-yl)glycerol 3-phosphate = 3-(imidazol-4-yl)-2-oxopropyl phosphate + H2O</text>
        <dbReference type="Rhea" id="RHEA:11040"/>
        <dbReference type="ChEBI" id="CHEBI:15377"/>
        <dbReference type="ChEBI" id="CHEBI:57766"/>
        <dbReference type="ChEBI" id="CHEBI:58278"/>
        <dbReference type="EC" id="4.2.1.19"/>
    </reaction>
</comment>
<keyword evidence="4 6" id="KW-0368">Histidine biosynthesis</keyword>
<keyword evidence="5 6" id="KW-0456">Lyase</keyword>
<gene>
    <name evidence="6 8" type="primary">hisB</name>
    <name evidence="8" type="ORF">D3876_04145</name>
</gene>
<dbReference type="UniPathway" id="UPA00031">
    <property type="reaction ID" value="UER00011"/>
</dbReference>
<dbReference type="InterPro" id="IPR020565">
    <property type="entry name" value="ImidazoleglycerP_deHydtase_CS"/>
</dbReference>
<organism evidence="8 9">
    <name type="scientific">Sphingomonas cavernae</name>
    <dbReference type="NCBI Taxonomy" id="2320861"/>
    <lineage>
        <taxon>Bacteria</taxon>
        <taxon>Pseudomonadati</taxon>
        <taxon>Pseudomonadota</taxon>
        <taxon>Alphaproteobacteria</taxon>
        <taxon>Sphingomonadales</taxon>
        <taxon>Sphingomonadaceae</taxon>
        <taxon>Sphingomonas</taxon>
    </lineage>
</organism>
<evidence type="ECO:0000256" key="6">
    <source>
        <dbReference type="HAMAP-Rule" id="MF_00076"/>
    </source>
</evidence>
<dbReference type="GO" id="GO:0004424">
    <property type="term" value="F:imidazoleglycerol-phosphate dehydratase activity"/>
    <property type="evidence" value="ECO:0007669"/>
    <property type="project" value="UniProtKB-UniRule"/>
</dbReference>
<dbReference type="GO" id="GO:0005737">
    <property type="term" value="C:cytoplasm"/>
    <property type="evidence" value="ECO:0007669"/>
    <property type="project" value="UniProtKB-SubCell"/>
</dbReference>
<dbReference type="RefSeq" id="WP_119759798.1">
    <property type="nucleotide sequence ID" value="NZ_QYUM01000002.1"/>
</dbReference>
<evidence type="ECO:0000256" key="3">
    <source>
        <dbReference type="ARBA" id="ARBA00022605"/>
    </source>
</evidence>
<dbReference type="CDD" id="cd07914">
    <property type="entry name" value="IGPD"/>
    <property type="match status" value="1"/>
</dbReference>
<evidence type="ECO:0000313" key="8">
    <source>
        <dbReference type="EMBL" id="RJF93519.1"/>
    </source>
</evidence>
<dbReference type="PROSITE" id="PS00954">
    <property type="entry name" value="IGP_DEHYDRATASE_1"/>
    <property type="match status" value="1"/>
</dbReference>
<keyword evidence="9" id="KW-1185">Reference proteome</keyword>
<name>A0A418WQT4_9SPHN</name>
<dbReference type="InterPro" id="IPR020568">
    <property type="entry name" value="Ribosomal_Su5_D2-typ_SF"/>
</dbReference>
<comment type="subcellular location">
    <subcellularLocation>
        <location evidence="6 7">Cytoplasm</location>
    </subcellularLocation>
</comment>
<evidence type="ECO:0000256" key="5">
    <source>
        <dbReference type="ARBA" id="ARBA00023239"/>
    </source>
</evidence>
<dbReference type="EC" id="4.2.1.19" evidence="6 7"/>
<dbReference type="SUPFAM" id="SSF54211">
    <property type="entry name" value="Ribosomal protein S5 domain 2-like"/>
    <property type="match status" value="2"/>
</dbReference>
<dbReference type="NCBIfam" id="NF002114">
    <property type="entry name" value="PRK00951.2-4"/>
    <property type="match status" value="1"/>
</dbReference>
<dbReference type="PANTHER" id="PTHR23133">
    <property type="entry name" value="IMIDAZOLEGLYCEROL-PHOSPHATE DEHYDRATASE HIS7"/>
    <property type="match status" value="1"/>
</dbReference>
<dbReference type="HAMAP" id="MF_00076">
    <property type="entry name" value="HisB"/>
    <property type="match status" value="1"/>
</dbReference>
<comment type="caution">
    <text evidence="8">The sequence shown here is derived from an EMBL/GenBank/DDBJ whole genome shotgun (WGS) entry which is preliminary data.</text>
</comment>
<proteinExistence type="inferred from homology"/>
<evidence type="ECO:0000313" key="9">
    <source>
        <dbReference type="Proteomes" id="UP000286100"/>
    </source>
</evidence>
<comment type="pathway">
    <text evidence="1 6 7">Amino-acid biosynthesis; L-histidine biosynthesis; L-histidine from 5-phospho-alpha-D-ribose 1-diphosphate: step 6/9.</text>
</comment>
<protein>
    <recommendedName>
        <fullName evidence="2 6">Imidazoleglycerol-phosphate dehydratase</fullName>
        <shortName evidence="6">IGPD</shortName>
        <ecNumber evidence="6 7">4.2.1.19</ecNumber>
    </recommendedName>
</protein>